<organism evidence="2 3">
    <name type="scientific">Tritrichomonas musculus</name>
    <dbReference type="NCBI Taxonomy" id="1915356"/>
    <lineage>
        <taxon>Eukaryota</taxon>
        <taxon>Metamonada</taxon>
        <taxon>Parabasalia</taxon>
        <taxon>Tritrichomonadida</taxon>
        <taxon>Tritrichomonadidae</taxon>
        <taxon>Tritrichomonas</taxon>
    </lineage>
</organism>
<dbReference type="InterPro" id="IPR006597">
    <property type="entry name" value="Sel1-like"/>
</dbReference>
<evidence type="ECO:0000313" key="3">
    <source>
        <dbReference type="Proteomes" id="UP001470230"/>
    </source>
</evidence>
<dbReference type="SMART" id="SM00671">
    <property type="entry name" value="SEL1"/>
    <property type="match status" value="14"/>
</dbReference>
<evidence type="ECO:0000256" key="1">
    <source>
        <dbReference type="ARBA" id="ARBA00038101"/>
    </source>
</evidence>
<comment type="similarity">
    <text evidence="1">Belongs to the sel-1 family.</text>
</comment>
<dbReference type="EMBL" id="JAPFFF010000005">
    <property type="protein sequence ID" value="KAK8889790.1"/>
    <property type="molecule type" value="Genomic_DNA"/>
</dbReference>
<dbReference type="PANTHER" id="PTHR11102:SF160">
    <property type="entry name" value="ERAD-ASSOCIATED E3 UBIQUITIN-PROTEIN LIGASE COMPONENT HRD3"/>
    <property type="match status" value="1"/>
</dbReference>
<name>A0ABR2KIF0_9EUKA</name>
<dbReference type="SUPFAM" id="SSF81901">
    <property type="entry name" value="HCP-like"/>
    <property type="match status" value="5"/>
</dbReference>
<dbReference type="Proteomes" id="UP001470230">
    <property type="component" value="Unassembled WGS sequence"/>
</dbReference>
<dbReference type="Gene3D" id="1.25.40.10">
    <property type="entry name" value="Tetratricopeptide repeat domain"/>
    <property type="match status" value="4"/>
</dbReference>
<evidence type="ECO:0000313" key="2">
    <source>
        <dbReference type="EMBL" id="KAK8889790.1"/>
    </source>
</evidence>
<protein>
    <submittedName>
        <fullName evidence="2">Uncharacterized protein</fullName>
    </submittedName>
</protein>
<proteinExistence type="inferred from homology"/>
<dbReference type="InterPro" id="IPR011990">
    <property type="entry name" value="TPR-like_helical_dom_sf"/>
</dbReference>
<keyword evidence="3" id="KW-1185">Reference proteome</keyword>
<dbReference type="Pfam" id="PF08238">
    <property type="entry name" value="Sel1"/>
    <property type="match status" value="14"/>
</dbReference>
<dbReference type="PANTHER" id="PTHR11102">
    <property type="entry name" value="SEL-1-LIKE PROTEIN"/>
    <property type="match status" value="1"/>
</dbReference>
<gene>
    <name evidence="2" type="ORF">M9Y10_034544</name>
</gene>
<dbReference type="InterPro" id="IPR050767">
    <property type="entry name" value="Sel1_AlgK"/>
</dbReference>
<comment type="caution">
    <text evidence="2">The sequence shown here is derived from an EMBL/GenBank/DDBJ whole genome shotgun (WGS) entry which is preliminary data.</text>
</comment>
<sequence>MESQQSIKQFEANHKVHYYTSNFLNILLQQLPYSSSPVTSTNSLQYFRVDCMNVDEITLDFLKKFKLDNSTSFQFIFNEDKKNDKINANETNLTLIFENNSICGILDNVSQQILNIFSFKLDFNIFDLIKYQNSINETFLQNPKFNLHLEMPINQIVNIETIKELNISCIYSTENDDIFKDFTLSLSNEKNIVIHFCMESVCFCSLNKLLLLPLFKSQTRSGWTKFKNTQIDFVAHNIKKCKIFIASPDDLNQSLQFLPVDLFQSFATQTEIINLQKNITLYTQELFTRNFTFDDCQSVTYSTYFYITENAITGSYLLTHPEFESTNPIFILSKNILKHYIKSTNYVDSTALFNLASMYSKGQGSNKNIEKAIKYYSKSAFCGNPNALFNLGLIYWKGEDVSIDHQKALKLFQKASEKCHPKAQYILGQIYNDSDLIERDIKKSIGLIEKSASQNDSEALFKLGLMYFEGDYFSTNKSKAIELYQKSCKYGNPKAYFNLGLIYQTGEKGIIEKDNKTAIKYFLYAASHGIIQAQFNLGCLYSNGDKDFPIDKPKAAKLFTLASINDDSDAQLNLGAMYSRGEGDLKVNMSMAIDLYKKSARKNNPRALFNLGCIYSKGECVVKDTQKAVFYYQRASDLNMTKAIFNLGVLYFNGADGIQQNKKLAASLFEKVADKNPRALFNLALMYQRGDGVTKDEKKAANMFYILGEMTSEGRGIVNDSSEKALEYFKRAADLGNEKAQIKLGLNINVGVENQNQVQNQNQKYEALSKKMKSLIRQAKNGDPNAQYLVGACYAVGEGVELDKEISLSYYLMAAKQGDKMAQYAAATCYSYGKGTEIDKVKAFDLYLKAANQGLDKAQFAVGHFLEYGQGGNKKDHVKALEWYKKAASQGYKHAIKALGSYSG</sequence>
<reference evidence="2 3" key="1">
    <citation type="submission" date="2024-04" db="EMBL/GenBank/DDBJ databases">
        <title>Tritrichomonas musculus Genome.</title>
        <authorList>
            <person name="Alves-Ferreira E."/>
            <person name="Grigg M."/>
            <person name="Lorenzi H."/>
            <person name="Galac M."/>
        </authorList>
    </citation>
    <scope>NUCLEOTIDE SEQUENCE [LARGE SCALE GENOMIC DNA]</scope>
    <source>
        <strain evidence="2 3">EAF2021</strain>
    </source>
</reference>
<accession>A0ABR2KIF0</accession>